<feature type="compositionally biased region" description="Basic and acidic residues" evidence="8">
    <location>
        <begin position="29"/>
        <end position="46"/>
    </location>
</feature>
<keyword evidence="5" id="KW-0949">S-adenosyl-L-methionine</keyword>
<dbReference type="AlphaFoldDB" id="A0A1I7U1V5"/>
<evidence type="ECO:0000256" key="5">
    <source>
        <dbReference type="ARBA" id="ARBA00022691"/>
    </source>
</evidence>
<reference evidence="11" key="1">
    <citation type="submission" date="2016-11" db="UniProtKB">
        <authorList>
            <consortium name="WormBaseParasite"/>
        </authorList>
    </citation>
    <scope>IDENTIFICATION</scope>
</reference>
<feature type="region of interest" description="Disordered" evidence="8">
    <location>
        <begin position="29"/>
        <end position="105"/>
    </location>
</feature>
<dbReference type="GO" id="GO:0046872">
    <property type="term" value="F:metal ion binding"/>
    <property type="evidence" value="ECO:0007669"/>
    <property type="project" value="UniProtKB-KW"/>
</dbReference>
<dbReference type="InterPro" id="IPR001214">
    <property type="entry name" value="SET_dom"/>
</dbReference>
<keyword evidence="10" id="KW-1185">Reference proteome</keyword>
<comment type="subcellular location">
    <subcellularLocation>
        <location evidence="1">Chromosome</location>
    </subcellularLocation>
</comment>
<evidence type="ECO:0000256" key="4">
    <source>
        <dbReference type="ARBA" id="ARBA00022679"/>
    </source>
</evidence>
<evidence type="ECO:0000256" key="6">
    <source>
        <dbReference type="ARBA" id="ARBA00022723"/>
    </source>
</evidence>
<organism evidence="10 11">
    <name type="scientific">Caenorhabditis tropicalis</name>
    <dbReference type="NCBI Taxonomy" id="1561998"/>
    <lineage>
        <taxon>Eukaryota</taxon>
        <taxon>Metazoa</taxon>
        <taxon>Ecdysozoa</taxon>
        <taxon>Nematoda</taxon>
        <taxon>Chromadorea</taxon>
        <taxon>Rhabditida</taxon>
        <taxon>Rhabditina</taxon>
        <taxon>Rhabditomorpha</taxon>
        <taxon>Rhabditoidea</taxon>
        <taxon>Rhabditidae</taxon>
        <taxon>Peloderinae</taxon>
        <taxon>Caenorhabditis</taxon>
    </lineage>
</organism>
<dbReference type="GO" id="GO:0032259">
    <property type="term" value="P:methylation"/>
    <property type="evidence" value="ECO:0007669"/>
    <property type="project" value="UniProtKB-KW"/>
</dbReference>
<dbReference type="GO" id="GO:0005694">
    <property type="term" value="C:chromosome"/>
    <property type="evidence" value="ECO:0007669"/>
    <property type="project" value="UniProtKB-SubCell"/>
</dbReference>
<protein>
    <submittedName>
        <fullName evidence="11">SET domain-containing protein</fullName>
    </submittedName>
</protein>
<dbReference type="PANTHER" id="PTHR46223:SF3">
    <property type="entry name" value="HISTONE-LYSINE N-METHYLTRANSFERASE SET-23"/>
    <property type="match status" value="1"/>
</dbReference>
<evidence type="ECO:0000256" key="1">
    <source>
        <dbReference type="ARBA" id="ARBA00004286"/>
    </source>
</evidence>
<dbReference type="InterPro" id="IPR046341">
    <property type="entry name" value="SET_dom_sf"/>
</dbReference>
<feature type="domain" description="SET" evidence="9">
    <location>
        <begin position="413"/>
        <end position="528"/>
    </location>
</feature>
<dbReference type="PROSITE" id="PS50280">
    <property type="entry name" value="SET"/>
    <property type="match status" value="1"/>
</dbReference>
<evidence type="ECO:0000313" key="11">
    <source>
        <dbReference type="WBParaSite" id="Csp11.Scaffold629.g14007.t2"/>
    </source>
</evidence>
<accession>A0A1I7U1V5</accession>
<dbReference type="Proteomes" id="UP000095282">
    <property type="component" value="Unplaced"/>
</dbReference>
<proteinExistence type="predicted"/>
<evidence type="ECO:0000256" key="8">
    <source>
        <dbReference type="SAM" id="MobiDB-lite"/>
    </source>
</evidence>
<evidence type="ECO:0000256" key="7">
    <source>
        <dbReference type="ARBA" id="ARBA00022833"/>
    </source>
</evidence>
<keyword evidence="6" id="KW-0479">Metal-binding</keyword>
<keyword evidence="7" id="KW-0862">Zinc</keyword>
<dbReference type="STRING" id="1561998.A0A1I7U1V5"/>
<evidence type="ECO:0000256" key="3">
    <source>
        <dbReference type="ARBA" id="ARBA00022603"/>
    </source>
</evidence>
<evidence type="ECO:0000313" key="10">
    <source>
        <dbReference type="Proteomes" id="UP000095282"/>
    </source>
</evidence>
<dbReference type="Gene3D" id="2.170.270.10">
    <property type="entry name" value="SET domain"/>
    <property type="match status" value="1"/>
</dbReference>
<dbReference type="WBParaSite" id="Csp11.Scaffold629.g14007.t2">
    <property type="protein sequence ID" value="Csp11.Scaffold629.g14007.t2"/>
    <property type="gene ID" value="Csp11.Scaffold629.g14007"/>
</dbReference>
<evidence type="ECO:0000259" key="9">
    <source>
        <dbReference type="PROSITE" id="PS50280"/>
    </source>
</evidence>
<feature type="compositionally biased region" description="Acidic residues" evidence="8">
    <location>
        <begin position="71"/>
        <end position="85"/>
    </location>
</feature>
<name>A0A1I7U1V5_9PELO</name>
<keyword evidence="4" id="KW-0808">Transferase</keyword>
<dbReference type="SMART" id="SM00317">
    <property type="entry name" value="SET"/>
    <property type="match status" value="1"/>
</dbReference>
<evidence type="ECO:0000256" key="2">
    <source>
        <dbReference type="ARBA" id="ARBA00022454"/>
    </source>
</evidence>
<dbReference type="Pfam" id="PF00856">
    <property type="entry name" value="SET"/>
    <property type="match status" value="1"/>
</dbReference>
<keyword evidence="2" id="KW-0158">Chromosome</keyword>
<feature type="compositionally biased region" description="Acidic residues" evidence="8">
    <location>
        <begin position="47"/>
        <end position="59"/>
    </location>
</feature>
<dbReference type="GO" id="GO:0008168">
    <property type="term" value="F:methyltransferase activity"/>
    <property type="evidence" value="ECO:0007669"/>
    <property type="project" value="UniProtKB-KW"/>
</dbReference>
<dbReference type="SUPFAM" id="SSF82199">
    <property type="entry name" value="SET domain"/>
    <property type="match status" value="1"/>
</dbReference>
<dbReference type="PANTHER" id="PTHR46223">
    <property type="entry name" value="HISTONE-LYSINE N-METHYLTRANSFERASE SUV39H"/>
    <property type="match status" value="1"/>
</dbReference>
<feature type="compositionally biased region" description="Acidic residues" evidence="8">
    <location>
        <begin position="96"/>
        <end position="105"/>
    </location>
</feature>
<dbReference type="InterPro" id="IPR050973">
    <property type="entry name" value="H3K9_Histone-Lys_N-MTase"/>
</dbReference>
<sequence length="558" mass="64202">MKRWKYYNSFKYYRAVIKEDEYAFWKEQRDREAQNLYKDRSTRICEDEYEESDEEEEEEAVRANSSRHEESDSENGEDSDQENQENDLGGNRDDHQEDEPDADQDDEVALTDLPNAIVISTVPIPQIPRSLKVVETLVSEVPRSCQEALRAQQHGSLALPRRCPGIPTRKFSSADNETHGSRLDDWPIQVVLENPTNPDNWFVFFEGWASPDNCEEDELRGEALEVGKMRRNFLNVIEAAEDDSIKELVKQQRNIRDAPKFFLDYLDLSYFHSEIHQEYGLGTIIYISLFDTRPPQLKYTTVNVMEAEIYHHLRRAYPNKLFDELVRINRRRRIRHDLTITGGCENEGSCVCNKLFTILYGITGAQNLQTLPNGLIDLKDFNREIQRVAIECSDRCKCSLNCPRRRLQQPMSFPVIVFYEGDKGFGLRAGRRARPGEFLGTYTGIMKKDNEEDNQSYVAGLGIVSKNLVIDALNVGNVFRFAAHCCDPSAVFVEVHSRRNESDLLVPMIAVMAIKNIEFGDEITISYYLKDVLENIPDDQETIDCLCKSPLCFGKLPA</sequence>
<keyword evidence="3" id="KW-0489">Methyltransferase</keyword>